<evidence type="ECO:0000313" key="7">
    <source>
        <dbReference type="EMBL" id="EDN96564.1"/>
    </source>
</evidence>
<reference evidence="8" key="1">
    <citation type="journal article" date="2011" name="PLoS Genet.">
        <title>Genomic analysis of the necrotrophic fungal pathogens Sclerotinia sclerotiorum and Botrytis cinerea.</title>
        <authorList>
            <person name="Amselem J."/>
            <person name="Cuomo C.A."/>
            <person name="van Kan J.A."/>
            <person name="Viaud M."/>
            <person name="Benito E.P."/>
            <person name="Couloux A."/>
            <person name="Coutinho P.M."/>
            <person name="de Vries R.P."/>
            <person name="Dyer P.S."/>
            <person name="Fillinger S."/>
            <person name="Fournier E."/>
            <person name="Gout L."/>
            <person name="Hahn M."/>
            <person name="Kohn L."/>
            <person name="Lapalu N."/>
            <person name="Plummer K.M."/>
            <person name="Pradier J.M."/>
            <person name="Quevillon E."/>
            <person name="Sharon A."/>
            <person name="Simon A."/>
            <person name="ten Have A."/>
            <person name="Tudzynski B."/>
            <person name="Tudzynski P."/>
            <person name="Wincker P."/>
            <person name="Andrew M."/>
            <person name="Anthouard V."/>
            <person name="Beever R.E."/>
            <person name="Beffa R."/>
            <person name="Benoit I."/>
            <person name="Bouzid O."/>
            <person name="Brault B."/>
            <person name="Chen Z."/>
            <person name="Choquer M."/>
            <person name="Collemare J."/>
            <person name="Cotton P."/>
            <person name="Danchin E.G."/>
            <person name="Da Silva C."/>
            <person name="Gautier A."/>
            <person name="Giraud C."/>
            <person name="Giraud T."/>
            <person name="Gonzalez C."/>
            <person name="Grossetete S."/>
            <person name="Guldener U."/>
            <person name="Henrissat B."/>
            <person name="Howlett B.J."/>
            <person name="Kodira C."/>
            <person name="Kretschmer M."/>
            <person name="Lappartient A."/>
            <person name="Leroch M."/>
            <person name="Levis C."/>
            <person name="Mauceli E."/>
            <person name="Neuveglise C."/>
            <person name="Oeser B."/>
            <person name="Pearson M."/>
            <person name="Poulain J."/>
            <person name="Poussereau N."/>
            <person name="Quesneville H."/>
            <person name="Rascle C."/>
            <person name="Schumacher J."/>
            <person name="Segurens B."/>
            <person name="Sexton A."/>
            <person name="Silva E."/>
            <person name="Sirven C."/>
            <person name="Soanes D.M."/>
            <person name="Talbot N.J."/>
            <person name="Templeton M."/>
            <person name="Yandava C."/>
            <person name="Yarden O."/>
            <person name="Zeng Q."/>
            <person name="Rollins J.A."/>
            <person name="Lebrun M.H."/>
            <person name="Dickman M."/>
        </authorList>
    </citation>
    <scope>NUCLEOTIDE SEQUENCE [LARGE SCALE GENOMIC DNA]</scope>
    <source>
        <strain evidence="8">ATCC 18683 / 1980 / Ss-1</strain>
    </source>
</reference>
<dbReference type="GO" id="GO:0000976">
    <property type="term" value="F:transcription cis-regulatory region binding"/>
    <property type="evidence" value="ECO:0000318"/>
    <property type="project" value="GO_Central"/>
</dbReference>
<dbReference type="RefSeq" id="XP_001597296.1">
    <property type="nucleotide sequence ID" value="XM_001597246.1"/>
</dbReference>
<dbReference type="KEGG" id="ssl:SS1G_01490"/>
<dbReference type="GeneID" id="5493953"/>
<protein>
    <recommendedName>
        <fullName evidence="9">Transcription factor domain-containing protein</fullName>
    </recommendedName>
</protein>
<evidence type="ECO:0000256" key="5">
    <source>
        <dbReference type="ARBA" id="ARBA00023242"/>
    </source>
</evidence>
<proteinExistence type="predicted"/>
<sequence>MQKCKIEMQNYFHRIKRNTYRANVQIEKTPISDQETPSSSTRNLRDDTPSPKPGDTVDVSPPQTAQSWGNGGLQQVGILSREAQFGKFSLENILSVPDVLRPHHPTRPPTHSADSFDDPITCNMLSFPVALGLFDSFMRCLNPYVCQLDTKLHTFDYVRQRSSFLLTAILSASSKAFHPALHPTLRSHTENLLGKVFARGIKSTETVQAILVFTYWKEPEETRTWSLVGYAIHRNNLISKASEWYQEAYAAPGGDMLLSAFVCLRVISAEMLELASSIKLKAQSSRSEMLSRLLNSEISTWEKGWLHKFEDETVAAPQQFLVNFYGLHLRLLLNSYILQQSLHSARKGSAVSKSALWQCSSSAIGMLDNISKVIGPLKQLYFVQDSVHVMTAYAAIFLIKLLVSLPKNLRADLETQSLQAILLSSDTFSQQCATQMTGCAMQARFLKSLVEKYQILKSQASNKTRDRSNHSYRCDIHPVQTYLHDHMNSTINTTHWVPETIEPYQDTEDFAETNSLTDSTTDFKTDLSADKEIWEGLLTDVGFWLSEGNFLLDNTVLH</sequence>
<evidence type="ECO:0000256" key="2">
    <source>
        <dbReference type="ARBA" id="ARBA00023015"/>
    </source>
</evidence>
<dbReference type="InterPro" id="IPR051089">
    <property type="entry name" value="prtT"/>
</dbReference>
<dbReference type="PANTHER" id="PTHR31845">
    <property type="entry name" value="FINGER DOMAIN PROTEIN, PUTATIVE-RELATED"/>
    <property type="match status" value="1"/>
</dbReference>
<gene>
    <name evidence="7" type="ORF">SS1G_01490</name>
</gene>
<organism evidence="7 8">
    <name type="scientific">Sclerotinia sclerotiorum (strain ATCC 18683 / 1980 / Ss-1)</name>
    <name type="common">White mold</name>
    <name type="synonym">Whetzelinia sclerotiorum</name>
    <dbReference type="NCBI Taxonomy" id="665079"/>
    <lineage>
        <taxon>Eukaryota</taxon>
        <taxon>Fungi</taxon>
        <taxon>Dikarya</taxon>
        <taxon>Ascomycota</taxon>
        <taxon>Pezizomycotina</taxon>
        <taxon>Leotiomycetes</taxon>
        <taxon>Helotiales</taxon>
        <taxon>Sclerotiniaceae</taxon>
        <taxon>Sclerotinia</taxon>
    </lineage>
</organism>
<keyword evidence="8" id="KW-1185">Reference proteome</keyword>
<name>A7E862_SCLS1</name>
<dbReference type="InParanoid" id="A7E862"/>
<dbReference type="GO" id="GO:0006355">
    <property type="term" value="P:regulation of DNA-templated transcription"/>
    <property type="evidence" value="ECO:0000318"/>
    <property type="project" value="GO_Central"/>
</dbReference>
<evidence type="ECO:0000256" key="4">
    <source>
        <dbReference type="ARBA" id="ARBA00023163"/>
    </source>
</evidence>
<feature type="region of interest" description="Disordered" evidence="6">
    <location>
        <begin position="26"/>
        <end position="71"/>
    </location>
</feature>
<evidence type="ECO:0000256" key="3">
    <source>
        <dbReference type="ARBA" id="ARBA00023125"/>
    </source>
</evidence>
<keyword evidence="2" id="KW-0805">Transcription regulation</keyword>
<dbReference type="GO" id="GO:0005634">
    <property type="term" value="C:nucleus"/>
    <property type="evidence" value="ECO:0000318"/>
    <property type="project" value="GO_Central"/>
</dbReference>
<dbReference type="GO" id="GO:0000981">
    <property type="term" value="F:DNA-binding transcription factor activity, RNA polymerase II-specific"/>
    <property type="evidence" value="ECO:0000318"/>
    <property type="project" value="GO_Central"/>
</dbReference>
<dbReference type="HOGENOM" id="CLU_017865_1_1_1"/>
<evidence type="ECO:0000256" key="1">
    <source>
        <dbReference type="ARBA" id="ARBA00004123"/>
    </source>
</evidence>
<keyword evidence="3" id="KW-0238">DNA-binding</keyword>
<keyword evidence="4" id="KW-0804">Transcription</keyword>
<comment type="subcellular location">
    <subcellularLocation>
        <location evidence="1">Nucleus</location>
    </subcellularLocation>
</comment>
<evidence type="ECO:0000256" key="6">
    <source>
        <dbReference type="SAM" id="MobiDB-lite"/>
    </source>
</evidence>
<evidence type="ECO:0000313" key="8">
    <source>
        <dbReference type="Proteomes" id="UP000001312"/>
    </source>
</evidence>
<accession>A7E862</accession>
<dbReference type="EMBL" id="CH476622">
    <property type="protein sequence ID" value="EDN96564.1"/>
    <property type="molecule type" value="Genomic_DNA"/>
</dbReference>
<dbReference type="CDD" id="cd12148">
    <property type="entry name" value="fungal_TF_MHR"/>
    <property type="match status" value="1"/>
</dbReference>
<evidence type="ECO:0008006" key="9">
    <source>
        <dbReference type="Google" id="ProtNLM"/>
    </source>
</evidence>
<dbReference type="AlphaFoldDB" id="A7E862"/>
<dbReference type="Proteomes" id="UP000001312">
    <property type="component" value="Unassembled WGS sequence"/>
</dbReference>
<keyword evidence="5" id="KW-0539">Nucleus</keyword>
<feature type="compositionally biased region" description="Polar residues" evidence="6">
    <location>
        <begin position="31"/>
        <end position="42"/>
    </location>
</feature>
<dbReference type="PANTHER" id="PTHR31845:SF17">
    <property type="entry name" value="ZN(II)2CYS6 TRANSCRIPTION FACTOR (EUROFUNG)"/>
    <property type="match status" value="1"/>
</dbReference>